<dbReference type="EMBL" id="PDKW01000041">
    <property type="protein sequence ID" value="PGH56428.1"/>
    <property type="molecule type" value="Genomic_DNA"/>
</dbReference>
<dbReference type="AlphaFoldDB" id="A0A2B8BFV5"/>
<name>A0A2B8BFV5_9PROT</name>
<dbReference type="Proteomes" id="UP000225379">
    <property type="component" value="Unassembled WGS sequence"/>
</dbReference>
<gene>
    <name evidence="2" type="ORF">CRT60_15965</name>
</gene>
<protein>
    <submittedName>
        <fullName evidence="2">Uncharacterized protein</fullName>
    </submittedName>
</protein>
<evidence type="ECO:0000313" key="2">
    <source>
        <dbReference type="EMBL" id="PGH56428.1"/>
    </source>
</evidence>
<dbReference type="RefSeq" id="WP_098737516.1">
    <property type="nucleotide sequence ID" value="NZ_PDKW01000041.1"/>
</dbReference>
<proteinExistence type="predicted"/>
<sequence>MSMMANSEATQAMRIRAEDVLERKGTPASRQAGALAGQFAAMLETLNGVGEGDASGAGGAGVVANAQPSVRLGVGAVTLFAQEEGQGGAGMDPAASPVPDPQDPATAMQVVESAIQTGNGANFRWLTTLLTQNSAA</sequence>
<keyword evidence="3" id="KW-1185">Reference proteome</keyword>
<comment type="caution">
    <text evidence="2">The sequence shown here is derived from an EMBL/GenBank/DDBJ whole genome shotgun (WGS) entry which is preliminary data.</text>
</comment>
<feature type="region of interest" description="Disordered" evidence="1">
    <location>
        <begin position="84"/>
        <end position="105"/>
    </location>
</feature>
<evidence type="ECO:0000313" key="3">
    <source>
        <dbReference type="Proteomes" id="UP000225379"/>
    </source>
</evidence>
<reference evidence="3" key="1">
    <citation type="submission" date="2017-10" db="EMBL/GenBank/DDBJ databases">
        <authorList>
            <person name="Kravchenko I.K."/>
            <person name="Grouzdev D.S."/>
        </authorList>
    </citation>
    <scope>NUCLEOTIDE SEQUENCE [LARGE SCALE GENOMIC DNA]</scope>
    <source>
        <strain evidence="3">B2</strain>
    </source>
</reference>
<accession>A0A2B8BFV5</accession>
<evidence type="ECO:0000256" key="1">
    <source>
        <dbReference type="SAM" id="MobiDB-lite"/>
    </source>
</evidence>
<organism evidence="2 3">
    <name type="scientific">Azospirillum palustre</name>
    <dbReference type="NCBI Taxonomy" id="2044885"/>
    <lineage>
        <taxon>Bacteria</taxon>
        <taxon>Pseudomonadati</taxon>
        <taxon>Pseudomonadota</taxon>
        <taxon>Alphaproteobacteria</taxon>
        <taxon>Rhodospirillales</taxon>
        <taxon>Azospirillaceae</taxon>
        <taxon>Azospirillum</taxon>
    </lineage>
</organism>
<dbReference type="OrthoDB" id="7304926at2"/>